<reference evidence="3 4" key="1">
    <citation type="submission" date="2016-11" db="EMBL/GenBank/DDBJ databases">
        <authorList>
            <person name="Jaros S."/>
            <person name="Januszkiewicz K."/>
            <person name="Wedrychowicz H."/>
        </authorList>
    </citation>
    <scope>NUCLEOTIDE SEQUENCE [LARGE SCALE GENOMIC DNA]</scope>
    <source>
        <strain evidence="3 4">DSM 27063</strain>
    </source>
</reference>
<sequence length="632" mass="73740">MKRFLFTILMLFCLHVVSGQNTKQQEIQTNSRLALSYFNSNEYEKAAPLLLEVYNLSRNSYYFRMYLTSLIELERFDEAEEQVKKEIEKFNRPSPEFLIHQGYVLRARGNIEEGDEKYNEAIEMIPGNKGNYLITANAFLQWREYEWAKNVYLQGRETVPGEEFNYELARSYLYLRDYENMMEEYLNLVRQDETQINRVQSSLASAMRLDVDDSLRDKFRTQVLKRIQNEPEVTGYNRLMIWFLLQERQFSAALRQSVSLDRRTGEEDAQIYRLGLMALNNKEYESAGNAFDYLLEKGEANPFYNQSFVQKIHASYMHFTLENPDDISEADKLAGEFQEGLELLGYSPATLNVMQEYAHLLAFYLDETEKAVSVLERGLEIPRLKSEESGVLKTEMADIYVYAGDPWEAMLLYSQVIDANKKNTLGDEVKLKKAKLGYYMGNFSWAKAQLDVLKASTSKLTANDAMDLSMLIGNNLNLDTTAVPLQMFSRADLLFFRNKDSLALATLDSIAETYTYHSLVDDILFRKSKIEVSRNNYEKAAEYLEQIRTDFAYELLADDALFLQAELYNYQLDRKEEAKILYKEMLTSHPGSVFVDESREKYRELREVFPDETTTPEEEFFMSEETEPDEFD</sequence>
<dbReference type="InterPro" id="IPR019734">
    <property type="entry name" value="TPR_rpt"/>
</dbReference>
<evidence type="ECO:0000256" key="2">
    <source>
        <dbReference type="SAM" id="MobiDB-lite"/>
    </source>
</evidence>
<feature type="repeat" description="TPR" evidence="1">
    <location>
        <begin position="95"/>
        <end position="128"/>
    </location>
</feature>
<name>A0A1M6IJ95_9BACT</name>
<organism evidence="3 4">
    <name type="scientific">Tangfeifania diversioriginum</name>
    <dbReference type="NCBI Taxonomy" id="1168035"/>
    <lineage>
        <taxon>Bacteria</taxon>
        <taxon>Pseudomonadati</taxon>
        <taxon>Bacteroidota</taxon>
        <taxon>Bacteroidia</taxon>
        <taxon>Marinilabiliales</taxon>
        <taxon>Prolixibacteraceae</taxon>
        <taxon>Tangfeifania</taxon>
    </lineage>
</organism>
<evidence type="ECO:0000313" key="4">
    <source>
        <dbReference type="Proteomes" id="UP000184050"/>
    </source>
</evidence>
<dbReference type="RefSeq" id="WP_175552523.1">
    <property type="nucleotide sequence ID" value="NZ_FQZE01000017.1"/>
</dbReference>
<dbReference type="SUPFAM" id="SSF48452">
    <property type="entry name" value="TPR-like"/>
    <property type="match status" value="2"/>
</dbReference>
<dbReference type="Gene3D" id="1.25.40.10">
    <property type="entry name" value="Tetratricopeptide repeat domain"/>
    <property type="match status" value="3"/>
</dbReference>
<protein>
    <submittedName>
        <fullName evidence="3">Tetratricopeptide repeat-containing protein</fullName>
    </submittedName>
</protein>
<dbReference type="SMART" id="SM00028">
    <property type="entry name" value="TPR"/>
    <property type="match status" value="4"/>
</dbReference>
<dbReference type="EMBL" id="FQZE01000017">
    <property type="protein sequence ID" value="SHJ34477.1"/>
    <property type="molecule type" value="Genomic_DNA"/>
</dbReference>
<accession>A0A1M6IJ95</accession>
<keyword evidence="1" id="KW-0802">TPR repeat</keyword>
<dbReference type="PROSITE" id="PS50005">
    <property type="entry name" value="TPR"/>
    <property type="match status" value="1"/>
</dbReference>
<gene>
    <name evidence="3" type="ORF">SAMN05444280_1178</name>
</gene>
<feature type="region of interest" description="Disordered" evidence="2">
    <location>
        <begin position="611"/>
        <end position="632"/>
    </location>
</feature>
<keyword evidence="4" id="KW-1185">Reference proteome</keyword>
<proteinExistence type="predicted"/>
<dbReference type="AlphaFoldDB" id="A0A1M6IJ95"/>
<evidence type="ECO:0000256" key="1">
    <source>
        <dbReference type="PROSITE-ProRule" id="PRU00339"/>
    </source>
</evidence>
<dbReference type="Pfam" id="PF13432">
    <property type="entry name" value="TPR_16"/>
    <property type="match status" value="1"/>
</dbReference>
<evidence type="ECO:0000313" key="3">
    <source>
        <dbReference type="EMBL" id="SHJ34477.1"/>
    </source>
</evidence>
<feature type="compositionally biased region" description="Acidic residues" evidence="2">
    <location>
        <begin position="614"/>
        <end position="632"/>
    </location>
</feature>
<dbReference type="Proteomes" id="UP000184050">
    <property type="component" value="Unassembled WGS sequence"/>
</dbReference>
<dbReference type="STRING" id="1168035.SAMN05444280_1178"/>
<dbReference type="InterPro" id="IPR011990">
    <property type="entry name" value="TPR-like_helical_dom_sf"/>
</dbReference>